<reference evidence="1 2" key="1">
    <citation type="submission" date="2016-10" db="EMBL/GenBank/DDBJ databases">
        <authorList>
            <person name="de Groot N.N."/>
        </authorList>
    </citation>
    <scope>NUCLEOTIDE SEQUENCE [LARGE SCALE GENOMIC DNA]</scope>
    <source>
        <strain evidence="1 2">DSM 44778</strain>
    </source>
</reference>
<dbReference type="AlphaFoldDB" id="A0A1I3P3F6"/>
<protein>
    <submittedName>
        <fullName evidence="1">Uncharacterized protein</fullName>
    </submittedName>
</protein>
<name>A0A1I3P3F6_9BACL</name>
<evidence type="ECO:0000313" key="1">
    <source>
        <dbReference type="EMBL" id="SFJ16068.1"/>
    </source>
</evidence>
<dbReference type="RefSeq" id="WP_093229128.1">
    <property type="nucleotide sequence ID" value="NZ_FORR01000005.1"/>
</dbReference>
<keyword evidence="2" id="KW-1185">Reference proteome</keyword>
<evidence type="ECO:0000313" key="2">
    <source>
        <dbReference type="Proteomes" id="UP000199545"/>
    </source>
</evidence>
<proteinExistence type="predicted"/>
<dbReference type="Proteomes" id="UP000199545">
    <property type="component" value="Unassembled WGS sequence"/>
</dbReference>
<organism evidence="1 2">
    <name type="scientific">Thermoflavimicrobium dichotomicum</name>
    <dbReference type="NCBI Taxonomy" id="46223"/>
    <lineage>
        <taxon>Bacteria</taxon>
        <taxon>Bacillati</taxon>
        <taxon>Bacillota</taxon>
        <taxon>Bacilli</taxon>
        <taxon>Bacillales</taxon>
        <taxon>Thermoactinomycetaceae</taxon>
        <taxon>Thermoflavimicrobium</taxon>
    </lineage>
</organism>
<accession>A0A1I3P3F6</accession>
<sequence length="75" mass="8462">MEELKSLLMAVLEAQQLTNAKLDALTKEMEVIKTSIQEIPVLKQSVLEIIEQRADSSTEFLNVSNGKFLVNETIR</sequence>
<gene>
    <name evidence="1" type="ORF">SAMN05421852_10576</name>
</gene>
<dbReference type="EMBL" id="FORR01000005">
    <property type="protein sequence ID" value="SFJ16068.1"/>
    <property type="molecule type" value="Genomic_DNA"/>
</dbReference>